<feature type="transmembrane region" description="Helical" evidence="6">
    <location>
        <begin position="229"/>
        <end position="252"/>
    </location>
</feature>
<keyword evidence="2" id="KW-1003">Cell membrane</keyword>
<dbReference type="GO" id="GO:0140359">
    <property type="term" value="F:ABC-type transporter activity"/>
    <property type="evidence" value="ECO:0007669"/>
    <property type="project" value="InterPro"/>
</dbReference>
<dbReference type="AlphaFoldDB" id="A0A385Z5E8"/>
<dbReference type="PANTHER" id="PTHR30294">
    <property type="entry name" value="MEMBRANE COMPONENT OF ABC TRANSPORTER YHHJ-RELATED"/>
    <property type="match status" value="1"/>
</dbReference>
<evidence type="ECO:0000313" key="8">
    <source>
        <dbReference type="EMBL" id="AYC32908.1"/>
    </source>
</evidence>
<evidence type="ECO:0000256" key="5">
    <source>
        <dbReference type="ARBA" id="ARBA00023136"/>
    </source>
</evidence>
<sequence>MIGAFLQAMREEFAAVRRNEGALGVLIGAILLYGLLYPSPYSNQVFRDVPVVVVDHDNSVLSRQLIRMADASEMVDVIGQAGDMSAARDQLYRSKVLGVVQIPREFERRVLRGEQAVIGVYGNAGYVLAYSMIAETLTEVAMTIGAGVQIEQLQAKGVPLEQAKVARAVLPVTIKTLYDPAGGYASYVVPAVLIIMLHQTLLIGIGMLSADNRHLPLSPVAGRSPGMWVLGRCVPYLLISAFNSLFFFGVIFRLYGLPSQGNGWVLMPFLTLFLLATTLFGLVVGSLFRSSITVGQVLLFTSLPGVFLAGFSWPKEMLPEPLFWLSRMIPNTAGVEGFLRLHQMGADYRQIEWPLVNLAILALVFWLLARWLTRRRVRAEQGIAPGHTGQT</sequence>
<feature type="transmembrane region" description="Helical" evidence="6">
    <location>
        <begin position="21"/>
        <end position="39"/>
    </location>
</feature>
<dbReference type="InterPro" id="IPR013525">
    <property type="entry name" value="ABC2_TM"/>
</dbReference>
<feature type="transmembrane region" description="Helical" evidence="6">
    <location>
        <begin position="351"/>
        <end position="369"/>
    </location>
</feature>
<dbReference type="KEGG" id="pcav:D3880_11210"/>
<evidence type="ECO:0000313" key="9">
    <source>
        <dbReference type="Proteomes" id="UP000265560"/>
    </source>
</evidence>
<evidence type="ECO:0000256" key="2">
    <source>
        <dbReference type="ARBA" id="ARBA00022475"/>
    </source>
</evidence>
<feature type="transmembrane region" description="Helical" evidence="6">
    <location>
        <begin position="297"/>
        <end position="314"/>
    </location>
</feature>
<accession>A0A385Z5E8</accession>
<evidence type="ECO:0000256" key="6">
    <source>
        <dbReference type="SAM" id="Phobius"/>
    </source>
</evidence>
<dbReference type="GO" id="GO:0005886">
    <property type="term" value="C:plasma membrane"/>
    <property type="evidence" value="ECO:0007669"/>
    <property type="project" value="UniProtKB-SubCell"/>
</dbReference>
<reference evidence="9" key="1">
    <citation type="submission" date="2018-09" db="EMBL/GenBank/DDBJ databases">
        <authorList>
            <person name="Zhu H."/>
        </authorList>
    </citation>
    <scope>NUCLEOTIDE SEQUENCE [LARGE SCALE GENOMIC DNA]</scope>
    <source>
        <strain evidence="9">K2W31S-8</strain>
    </source>
</reference>
<dbReference type="Proteomes" id="UP000265560">
    <property type="component" value="Chromosome"/>
</dbReference>
<keyword evidence="9" id="KW-1185">Reference proteome</keyword>
<organism evidence="8 9">
    <name type="scientific">Pseudomonas cavernae</name>
    <dbReference type="NCBI Taxonomy" id="2320867"/>
    <lineage>
        <taxon>Bacteria</taxon>
        <taxon>Pseudomonadati</taxon>
        <taxon>Pseudomonadota</taxon>
        <taxon>Gammaproteobacteria</taxon>
        <taxon>Pseudomonadales</taxon>
        <taxon>Pseudomonadaceae</taxon>
        <taxon>Pseudomonas</taxon>
    </lineage>
</organism>
<dbReference type="OrthoDB" id="9811522at2"/>
<evidence type="ECO:0000256" key="1">
    <source>
        <dbReference type="ARBA" id="ARBA00004651"/>
    </source>
</evidence>
<dbReference type="Pfam" id="PF12698">
    <property type="entry name" value="ABC2_membrane_3"/>
    <property type="match status" value="1"/>
</dbReference>
<feature type="transmembrane region" description="Helical" evidence="6">
    <location>
        <begin position="187"/>
        <end position="208"/>
    </location>
</feature>
<protein>
    <submittedName>
        <fullName evidence="8">ABC transporter permease</fullName>
    </submittedName>
</protein>
<dbReference type="InterPro" id="IPR051449">
    <property type="entry name" value="ABC-2_transporter_component"/>
</dbReference>
<name>A0A385Z5E8_9PSED</name>
<gene>
    <name evidence="8" type="ORF">D3880_11210</name>
</gene>
<evidence type="ECO:0000259" key="7">
    <source>
        <dbReference type="Pfam" id="PF12698"/>
    </source>
</evidence>
<keyword evidence="5 6" id="KW-0472">Membrane</keyword>
<feature type="transmembrane region" description="Helical" evidence="6">
    <location>
        <begin position="264"/>
        <end position="285"/>
    </location>
</feature>
<proteinExistence type="predicted"/>
<feature type="domain" description="ABC-2 type transporter transmembrane" evidence="7">
    <location>
        <begin position="25"/>
        <end position="369"/>
    </location>
</feature>
<evidence type="ECO:0000256" key="4">
    <source>
        <dbReference type="ARBA" id="ARBA00022989"/>
    </source>
</evidence>
<dbReference type="PANTHER" id="PTHR30294:SF46">
    <property type="entry name" value="ABC TRANSPORTER PERMEASE"/>
    <property type="match status" value="1"/>
</dbReference>
<dbReference type="RefSeq" id="WP_119893527.1">
    <property type="nucleotide sequence ID" value="NZ_CP032419.1"/>
</dbReference>
<dbReference type="EMBL" id="CP032419">
    <property type="protein sequence ID" value="AYC32908.1"/>
    <property type="molecule type" value="Genomic_DNA"/>
</dbReference>
<comment type="subcellular location">
    <subcellularLocation>
        <location evidence="1">Cell membrane</location>
        <topology evidence="1">Multi-pass membrane protein</topology>
    </subcellularLocation>
</comment>
<evidence type="ECO:0000256" key="3">
    <source>
        <dbReference type="ARBA" id="ARBA00022692"/>
    </source>
</evidence>
<dbReference type="Gene3D" id="3.40.1710.10">
    <property type="entry name" value="abc type-2 transporter like domain"/>
    <property type="match status" value="1"/>
</dbReference>
<keyword evidence="4 6" id="KW-1133">Transmembrane helix</keyword>
<keyword evidence="3 6" id="KW-0812">Transmembrane</keyword>